<dbReference type="CDD" id="cd05379">
    <property type="entry name" value="CAP_bacterial"/>
    <property type="match status" value="1"/>
</dbReference>
<dbReference type="PANTHER" id="PTHR31157:SF1">
    <property type="entry name" value="SCP DOMAIN-CONTAINING PROTEIN"/>
    <property type="match status" value="1"/>
</dbReference>
<dbReference type="Gene3D" id="3.40.33.10">
    <property type="entry name" value="CAP"/>
    <property type="match status" value="1"/>
</dbReference>
<name>A0A0V7ZNE7_9CYAN</name>
<dbReference type="Pfam" id="PF00188">
    <property type="entry name" value="CAP"/>
    <property type="match status" value="1"/>
</dbReference>
<dbReference type="InterPro" id="IPR035940">
    <property type="entry name" value="CAP_sf"/>
</dbReference>
<comment type="caution">
    <text evidence="4">The sequence shown here is derived from an EMBL/GenBank/DDBJ whole genome shotgun (WGS) entry which is preliminary data.</text>
</comment>
<keyword evidence="4" id="KW-0645">Protease</keyword>
<keyword evidence="5" id="KW-1185">Reference proteome</keyword>
<evidence type="ECO:0000256" key="1">
    <source>
        <dbReference type="SAM" id="MobiDB-lite"/>
    </source>
</evidence>
<keyword evidence="2" id="KW-0732">Signal</keyword>
<feature type="chain" id="PRO_5006890124" evidence="2">
    <location>
        <begin position="31"/>
        <end position="242"/>
    </location>
</feature>
<dbReference type="InterPro" id="IPR014044">
    <property type="entry name" value="CAP_dom"/>
</dbReference>
<accession>A0A0V7ZNE7</accession>
<dbReference type="Proteomes" id="UP000053372">
    <property type="component" value="Unassembled WGS sequence"/>
</dbReference>
<dbReference type="SUPFAM" id="SSF55797">
    <property type="entry name" value="PR-1-like"/>
    <property type="match status" value="1"/>
</dbReference>
<feature type="signal peptide" evidence="2">
    <location>
        <begin position="1"/>
        <end position="30"/>
    </location>
</feature>
<evidence type="ECO:0000313" key="4">
    <source>
        <dbReference type="EMBL" id="KST65927.1"/>
    </source>
</evidence>
<organism evidence="4 5">
    <name type="scientific">Mastigocoleus testarum BC008</name>
    <dbReference type="NCBI Taxonomy" id="371196"/>
    <lineage>
        <taxon>Bacteria</taxon>
        <taxon>Bacillati</taxon>
        <taxon>Cyanobacteriota</taxon>
        <taxon>Cyanophyceae</taxon>
        <taxon>Nostocales</taxon>
        <taxon>Hapalosiphonaceae</taxon>
        <taxon>Mastigocoleus</taxon>
    </lineage>
</organism>
<dbReference type="RefSeq" id="WP_027846668.1">
    <property type="nucleotide sequence ID" value="NZ_LMTZ01000102.1"/>
</dbReference>
<feature type="domain" description="SCP" evidence="3">
    <location>
        <begin position="96"/>
        <end position="234"/>
    </location>
</feature>
<evidence type="ECO:0000256" key="2">
    <source>
        <dbReference type="SAM" id="SignalP"/>
    </source>
</evidence>
<dbReference type="GO" id="GO:0008233">
    <property type="term" value="F:peptidase activity"/>
    <property type="evidence" value="ECO:0007669"/>
    <property type="project" value="UniProtKB-KW"/>
</dbReference>
<dbReference type="PANTHER" id="PTHR31157">
    <property type="entry name" value="SCP DOMAIN-CONTAINING PROTEIN"/>
    <property type="match status" value="1"/>
</dbReference>
<sequence length="242" mass="26789">MRHVQFWTFSLMALVFSSVSQLFFSSSSFANSTPITYSASAIALSSKNPQLLAKASYLSPIEQQIMREMNKVRTNPKSYLPILENYKKRFQGKRVRMSNGVYLQTQEGVKAVDEAIRFLKKARPVGRLKTSRGLSLAAEDHIDDQGPRGGVGHSGSDGSTPFSRMNRYGSWKKTAAENISYGPTTAQDVIMQLIIDDGVPSRGHRKNIFNPNFKVAGVAYGSHSRYGSICVIDYAGGYQENS</sequence>
<protein>
    <submittedName>
        <fullName evidence="4">Serine protease</fullName>
    </submittedName>
</protein>
<reference evidence="4 5" key="1">
    <citation type="journal article" date="2015" name="Genome Announc.">
        <title>Draft Genome of the Euendolithic (true boring) Cyanobacterium Mastigocoleus testarum strain BC008.</title>
        <authorList>
            <person name="Guida B.S."/>
            <person name="Garcia-Pichel F."/>
        </authorList>
    </citation>
    <scope>NUCLEOTIDE SEQUENCE [LARGE SCALE GENOMIC DNA]</scope>
    <source>
        <strain evidence="4 5">BC008</strain>
    </source>
</reference>
<feature type="region of interest" description="Disordered" evidence="1">
    <location>
        <begin position="141"/>
        <end position="163"/>
    </location>
</feature>
<proteinExistence type="predicted"/>
<keyword evidence="4" id="KW-0378">Hydrolase</keyword>
<evidence type="ECO:0000313" key="5">
    <source>
        <dbReference type="Proteomes" id="UP000053372"/>
    </source>
</evidence>
<dbReference type="EMBL" id="LMTZ01000102">
    <property type="protein sequence ID" value="KST65927.1"/>
    <property type="molecule type" value="Genomic_DNA"/>
</dbReference>
<evidence type="ECO:0000259" key="3">
    <source>
        <dbReference type="Pfam" id="PF00188"/>
    </source>
</evidence>
<dbReference type="GO" id="GO:0006508">
    <property type="term" value="P:proteolysis"/>
    <property type="evidence" value="ECO:0007669"/>
    <property type="project" value="UniProtKB-KW"/>
</dbReference>
<gene>
    <name evidence="4" type="ORF">BC008_23440</name>
</gene>
<dbReference type="AlphaFoldDB" id="A0A0V7ZNE7"/>